<sequence length="274" mass="30666">MICDPIGFEPDNNDKHIDYNILVDTPYYLSHYPSPTPSTPLSSPSSSLILDEMTAHQHQQSLSSTSAASVNSMAPVDPQQQPFQYVLGGSNDWLLEPFYDVGPFSYQPLAISPAESNQLMNVAAQSLNCPQFQQTMMMNECAEMPIGGLVSPPLSTRTTGENSGTNDTFDIINQHIHFSDNHQHLHQSQHYRHHDKHNKDNIKLETSLQLLTASPTSTSPQGKPTKNSHNNPSISARHLNIAYPKHSLDLQIHHIHLHNQSPIIHHQPQMNQQQ</sequence>
<keyword evidence="3" id="KW-1185">Reference proteome</keyword>
<proteinExistence type="predicted"/>
<name>A0A1X2IUM9_9FUNG</name>
<accession>A0A1X2IUM9</accession>
<comment type="caution">
    <text evidence="2">The sequence shown here is derived from an EMBL/GenBank/DDBJ whole genome shotgun (WGS) entry which is preliminary data.</text>
</comment>
<dbReference type="EMBL" id="MCGE01000004">
    <property type="protein sequence ID" value="ORZ22495.1"/>
    <property type="molecule type" value="Genomic_DNA"/>
</dbReference>
<organism evidence="2 3">
    <name type="scientific">Absidia repens</name>
    <dbReference type="NCBI Taxonomy" id="90262"/>
    <lineage>
        <taxon>Eukaryota</taxon>
        <taxon>Fungi</taxon>
        <taxon>Fungi incertae sedis</taxon>
        <taxon>Mucoromycota</taxon>
        <taxon>Mucoromycotina</taxon>
        <taxon>Mucoromycetes</taxon>
        <taxon>Mucorales</taxon>
        <taxon>Cunninghamellaceae</taxon>
        <taxon>Absidia</taxon>
    </lineage>
</organism>
<dbReference type="Proteomes" id="UP000193560">
    <property type="component" value="Unassembled WGS sequence"/>
</dbReference>
<evidence type="ECO:0000313" key="3">
    <source>
        <dbReference type="Proteomes" id="UP000193560"/>
    </source>
</evidence>
<protein>
    <submittedName>
        <fullName evidence="2">Uncharacterized protein</fullName>
    </submittedName>
</protein>
<gene>
    <name evidence="2" type="ORF">BCR42DRAFT_169592</name>
</gene>
<feature type="region of interest" description="Disordered" evidence="1">
    <location>
        <begin position="213"/>
        <end position="234"/>
    </location>
</feature>
<evidence type="ECO:0000313" key="2">
    <source>
        <dbReference type="EMBL" id="ORZ22495.1"/>
    </source>
</evidence>
<reference evidence="2 3" key="1">
    <citation type="submission" date="2016-07" db="EMBL/GenBank/DDBJ databases">
        <title>Pervasive Adenine N6-methylation of Active Genes in Fungi.</title>
        <authorList>
            <consortium name="DOE Joint Genome Institute"/>
            <person name="Mondo S.J."/>
            <person name="Dannebaum R.O."/>
            <person name="Kuo R.C."/>
            <person name="Labutti K."/>
            <person name="Haridas S."/>
            <person name="Kuo A."/>
            <person name="Salamov A."/>
            <person name="Ahrendt S.R."/>
            <person name="Lipzen A."/>
            <person name="Sullivan W."/>
            <person name="Andreopoulos W.B."/>
            <person name="Clum A."/>
            <person name="Lindquist E."/>
            <person name="Daum C."/>
            <person name="Ramamoorthy G.K."/>
            <person name="Gryganskyi A."/>
            <person name="Culley D."/>
            <person name="Magnuson J.K."/>
            <person name="James T.Y."/>
            <person name="O'Malley M.A."/>
            <person name="Stajich J.E."/>
            <person name="Spatafora J.W."/>
            <person name="Visel A."/>
            <person name="Grigoriev I.V."/>
        </authorList>
    </citation>
    <scope>NUCLEOTIDE SEQUENCE [LARGE SCALE GENOMIC DNA]</scope>
    <source>
        <strain evidence="2 3">NRRL 1336</strain>
    </source>
</reference>
<evidence type="ECO:0000256" key="1">
    <source>
        <dbReference type="SAM" id="MobiDB-lite"/>
    </source>
</evidence>
<dbReference type="AlphaFoldDB" id="A0A1X2IUM9"/>